<dbReference type="Proteomes" id="UP000681794">
    <property type="component" value="Chromosome"/>
</dbReference>
<dbReference type="EMBL" id="CP076544">
    <property type="protein sequence ID" value="QWS34963.1"/>
    <property type="molecule type" value="Genomic_DNA"/>
</dbReference>
<evidence type="ECO:0000313" key="2">
    <source>
        <dbReference type="Proteomes" id="UP000681794"/>
    </source>
</evidence>
<organism evidence="1 2">
    <name type="scientific">Curtobacterium aetherium</name>
    <dbReference type="NCBI Taxonomy" id="2841594"/>
    <lineage>
        <taxon>Bacteria</taxon>
        <taxon>Bacillati</taxon>
        <taxon>Actinomycetota</taxon>
        <taxon>Actinomycetes</taxon>
        <taxon>Micrococcales</taxon>
        <taxon>Microbacteriaceae</taxon>
        <taxon>Curtobacterium</taxon>
    </lineage>
</organism>
<evidence type="ECO:0000313" key="1">
    <source>
        <dbReference type="EMBL" id="QWS34963.1"/>
    </source>
</evidence>
<accession>A0ACD1E7W0</accession>
<gene>
    <name evidence="1" type="ORF">KM842_07535</name>
</gene>
<reference evidence="1" key="1">
    <citation type="submission" date="2021-06" db="EMBL/GenBank/DDBJ databases">
        <authorList>
            <person name="Ellington A.J."/>
            <person name="Bryan N.C."/>
            <person name="Christner B.C."/>
            <person name="Reisch C.R."/>
        </authorList>
    </citation>
    <scope>NUCLEOTIDE SEQUENCE</scope>
    <source>
        <strain evidence="1">L6-1</strain>
    </source>
</reference>
<name>A0ACD1E7W0_9MICO</name>
<keyword evidence="2" id="KW-1185">Reference proteome</keyword>
<protein>
    <submittedName>
        <fullName evidence="1">Uncharacterized protein</fullName>
    </submittedName>
</protein>
<sequence>MSTSQAGPTPTTTTTTSTTSTTRDRAAVRGPLARSGALDAWLPRPDGTAPWTVREIADRLTALGAEDADLGWIGAVAAVTNLAVVEFPDETVREIRATDGDTLVCGTLAPQGTGTWVGDDLHVRAVSSPASGLPWADWVMATVRDVDTDGLVRVLVPVDDVRIETTWDAAGLRGSGGDTAHLEDVVVPGRRARALTPSPSAAPLPFYASVFFAAPLIGVVHAALQRVLTAVDEGGPRWARADLRESVSSAALQVAHAEALHDAAVAGLGTRAEVDALTAVERATAADLAVQALAAAEGALPLLVTAIGAAALHAEHPLARAVRDVGVGARHTALSPAKAALAHRDALFDGRA</sequence>
<proteinExistence type="predicted"/>